<proteinExistence type="predicted"/>
<accession>A0ACC1CJC1</accession>
<reference evidence="1 2" key="1">
    <citation type="journal article" date="2021" name="Front. Genet.">
        <title>Chromosome-Level Genome Assembly Reveals Significant Gene Expansion in the Toll and IMD Signaling Pathways of Dendrolimus kikuchii.</title>
        <authorList>
            <person name="Zhou J."/>
            <person name="Wu P."/>
            <person name="Xiong Z."/>
            <person name="Liu N."/>
            <person name="Zhao N."/>
            <person name="Ji M."/>
            <person name="Qiu Y."/>
            <person name="Yang B."/>
        </authorList>
    </citation>
    <scope>NUCLEOTIDE SEQUENCE [LARGE SCALE GENOMIC DNA]</scope>
    <source>
        <strain evidence="1">Ann1</strain>
    </source>
</reference>
<evidence type="ECO:0000313" key="1">
    <source>
        <dbReference type="EMBL" id="KAJ0171625.1"/>
    </source>
</evidence>
<organism evidence="1 2">
    <name type="scientific">Dendrolimus kikuchii</name>
    <dbReference type="NCBI Taxonomy" id="765133"/>
    <lineage>
        <taxon>Eukaryota</taxon>
        <taxon>Metazoa</taxon>
        <taxon>Ecdysozoa</taxon>
        <taxon>Arthropoda</taxon>
        <taxon>Hexapoda</taxon>
        <taxon>Insecta</taxon>
        <taxon>Pterygota</taxon>
        <taxon>Neoptera</taxon>
        <taxon>Endopterygota</taxon>
        <taxon>Lepidoptera</taxon>
        <taxon>Glossata</taxon>
        <taxon>Ditrysia</taxon>
        <taxon>Bombycoidea</taxon>
        <taxon>Lasiocampidae</taxon>
        <taxon>Dendrolimus</taxon>
    </lineage>
</organism>
<gene>
    <name evidence="1" type="ORF">K1T71_013175</name>
</gene>
<evidence type="ECO:0000313" key="2">
    <source>
        <dbReference type="Proteomes" id="UP000824533"/>
    </source>
</evidence>
<protein>
    <submittedName>
        <fullName evidence="1">Uncharacterized protein</fullName>
    </submittedName>
</protein>
<sequence length="485" mass="53597">MNEERIKVSAFLIQTFAAVVISYLVVLTGFAFAWPSYNVANFGSNVTVLSSPMGTLEISLLGSMANVGALLATPLCTYALNTYGRKYTAMSFGLPFVISWTILTLTNYVPLVILAMAILGIGAAGQVASSIYIAEISQDAIRGALTSSIVTSYFLGLLMSYSWGGYFSYKTVVYVHLSLSIVYIVLLASLKESPVFLMQQGKEEEAAKSIAFYRRVDVTSKEVEAEISRIKLQLDPRIERILEEVNDPAAAMELLKMKPEIQNMKAESEWQFLRKSKSSIRAVIVALLVMAYTVLMGIIVLQVYAEPLFKEATPSMEANQCTIFLAVDFLVASFLCGALVDRLGRRYLLIVTTLASGVCLLLLGTQLQLHWAPHWLTVVLIYAYCFVYNLGPAPIPYVIAAEFFLPEVRGLCNSMVNACAWIMNFITLSIFSILVEYTGLGVVFYGFSAVSFLGAIYCYYYLPETKGLPADAIQPLFLKRKETKT</sequence>
<dbReference type="Proteomes" id="UP000824533">
    <property type="component" value="Linkage Group LG24"/>
</dbReference>
<name>A0ACC1CJC1_9NEOP</name>
<keyword evidence="2" id="KW-1185">Reference proteome</keyword>
<dbReference type="EMBL" id="CM034410">
    <property type="protein sequence ID" value="KAJ0171625.1"/>
    <property type="molecule type" value="Genomic_DNA"/>
</dbReference>
<comment type="caution">
    <text evidence="1">The sequence shown here is derived from an EMBL/GenBank/DDBJ whole genome shotgun (WGS) entry which is preliminary data.</text>
</comment>